<sequence>MPRTGSSRVSRWKREVSDPMLSSRAWPVRLLRILFGALAVTAVGRQFLAEVGLPQFSPVNFFSYFTILSNIAAGVLLLRLGAAPGRDGHAVLEWWRGGMTVYMATTGIVFALLLDDGDLGLTLPWVNTVMHRVIPAVMFVDWMLVRPRARVGYGRALAWLAVPLVYVTYALVRGAVTGWFPYPFLRPGGAGGVDGVVLHLVVMALGIALAAMLVAWLGNIRLREREKAAVPEGQSVP</sequence>
<feature type="transmembrane region" description="Helical" evidence="1">
    <location>
        <begin position="61"/>
        <end position="82"/>
    </location>
</feature>
<keyword evidence="1" id="KW-0472">Membrane</keyword>
<dbReference type="AlphaFoldDB" id="A0A1H0W3C2"/>
<gene>
    <name evidence="2" type="ORF">SAMN04487905_110154</name>
</gene>
<feature type="transmembrane region" description="Helical" evidence="1">
    <location>
        <begin position="94"/>
        <end position="113"/>
    </location>
</feature>
<reference evidence="3" key="1">
    <citation type="submission" date="2016-10" db="EMBL/GenBank/DDBJ databases">
        <authorList>
            <person name="Varghese N."/>
            <person name="Submissions S."/>
        </authorList>
    </citation>
    <scope>NUCLEOTIDE SEQUENCE [LARGE SCALE GENOMIC DNA]</scope>
    <source>
        <strain evidence="3">DSM 46732</strain>
    </source>
</reference>
<organism evidence="2 3">
    <name type="scientific">Actinopolyspora xinjiangensis</name>
    <dbReference type="NCBI Taxonomy" id="405564"/>
    <lineage>
        <taxon>Bacteria</taxon>
        <taxon>Bacillati</taxon>
        <taxon>Actinomycetota</taxon>
        <taxon>Actinomycetes</taxon>
        <taxon>Actinopolysporales</taxon>
        <taxon>Actinopolysporaceae</taxon>
        <taxon>Actinopolyspora</taxon>
    </lineage>
</organism>
<dbReference type="STRING" id="405564.SAMN04487905_110154"/>
<keyword evidence="3" id="KW-1185">Reference proteome</keyword>
<keyword evidence="1" id="KW-0812">Transmembrane</keyword>
<dbReference type="InterPro" id="IPR049713">
    <property type="entry name" value="Pr6Pr-like"/>
</dbReference>
<feature type="transmembrane region" description="Helical" evidence="1">
    <location>
        <begin position="30"/>
        <end position="49"/>
    </location>
</feature>
<dbReference type="Proteomes" id="UP000199497">
    <property type="component" value="Unassembled WGS sequence"/>
</dbReference>
<feature type="transmembrane region" description="Helical" evidence="1">
    <location>
        <begin position="125"/>
        <end position="144"/>
    </location>
</feature>
<name>A0A1H0W3C2_9ACTN</name>
<evidence type="ECO:0000256" key="1">
    <source>
        <dbReference type="SAM" id="Phobius"/>
    </source>
</evidence>
<feature type="transmembrane region" description="Helical" evidence="1">
    <location>
        <begin position="156"/>
        <end position="176"/>
    </location>
</feature>
<evidence type="ECO:0000313" key="3">
    <source>
        <dbReference type="Proteomes" id="UP000199497"/>
    </source>
</evidence>
<evidence type="ECO:0008006" key="4">
    <source>
        <dbReference type="Google" id="ProtNLM"/>
    </source>
</evidence>
<dbReference type="EMBL" id="FNJR01000010">
    <property type="protein sequence ID" value="SDP84836.1"/>
    <property type="molecule type" value="Genomic_DNA"/>
</dbReference>
<keyword evidence="1" id="KW-1133">Transmembrane helix</keyword>
<accession>A0A1H0W3C2</accession>
<feature type="transmembrane region" description="Helical" evidence="1">
    <location>
        <begin position="196"/>
        <end position="217"/>
    </location>
</feature>
<dbReference type="NCBIfam" id="NF038065">
    <property type="entry name" value="Pr6Pr"/>
    <property type="match status" value="1"/>
</dbReference>
<proteinExistence type="predicted"/>
<protein>
    <recommendedName>
        <fullName evidence="4">FAR-17a/AIG1-like protein</fullName>
    </recommendedName>
</protein>
<evidence type="ECO:0000313" key="2">
    <source>
        <dbReference type="EMBL" id="SDP84836.1"/>
    </source>
</evidence>